<name>A5G766_GEOUR</name>
<dbReference type="AlphaFoldDB" id="A5G766"/>
<reference evidence="2 3" key="1">
    <citation type="submission" date="2007-05" db="EMBL/GenBank/DDBJ databases">
        <title>Complete sequence of Geobacter uraniireducens Rf4.</title>
        <authorList>
            <consortium name="US DOE Joint Genome Institute"/>
            <person name="Copeland A."/>
            <person name="Lucas S."/>
            <person name="Lapidus A."/>
            <person name="Barry K."/>
            <person name="Detter J.C."/>
            <person name="Glavina del Rio T."/>
            <person name="Hammon N."/>
            <person name="Israni S."/>
            <person name="Dalin E."/>
            <person name="Tice H."/>
            <person name="Pitluck S."/>
            <person name="Chertkov O."/>
            <person name="Brettin T."/>
            <person name="Bruce D."/>
            <person name="Han C."/>
            <person name="Schmutz J."/>
            <person name="Larimer F."/>
            <person name="Land M."/>
            <person name="Hauser L."/>
            <person name="Kyrpides N."/>
            <person name="Mikhailova N."/>
            <person name="Shelobolina E."/>
            <person name="Aklujkar M."/>
            <person name="Lovley D."/>
            <person name="Richardson P."/>
        </authorList>
    </citation>
    <scope>NUCLEOTIDE SEQUENCE [LARGE SCALE GENOMIC DNA]</scope>
    <source>
        <strain evidence="2 3">Rf4</strain>
    </source>
</reference>
<dbReference type="Proteomes" id="UP000006695">
    <property type="component" value="Chromosome"/>
</dbReference>
<dbReference type="InterPro" id="IPR043724">
    <property type="entry name" value="DUF5666"/>
</dbReference>
<dbReference type="Pfam" id="PF18914">
    <property type="entry name" value="DUF5666"/>
    <property type="match status" value="2"/>
</dbReference>
<dbReference type="HOGENOM" id="CLU_1110176_0_0_7"/>
<protein>
    <recommendedName>
        <fullName evidence="1">DUF5666 domain-containing protein</fullName>
    </recommendedName>
</protein>
<gene>
    <name evidence="2" type="ordered locus">Gura_3479</name>
</gene>
<organism evidence="2 3">
    <name type="scientific">Geotalea uraniireducens (strain Rf4)</name>
    <name type="common">Geobacter uraniireducens</name>
    <dbReference type="NCBI Taxonomy" id="351605"/>
    <lineage>
        <taxon>Bacteria</taxon>
        <taxon>Pseudomonadati</taxon>
        <taxon>Thermodesulfobacteriota</taxon>
        <taxon>Desulfuromonadia</taxon>
        <taxon>Geobacterales</taxon>
        <taxon>Geobacteraceae</taxon>
        <taxon>Geotalea</taxon>
    </lineage>
</organism>
<evidence type="ECO:0000313" key="2">
    <source>
        <dbReference type="EMBL" id="ABQ27634.1"/>
    </source>
</evidence>
<sequence>MTCTEFHSLFAAGAVSGNIFTLNGPNGGVTVKTASAVFLKGGSAATSAIVTAGARLEVEGSLDASGAIVATKVSIELDKNFRLEGNAAAGAFNATANTLRLNGVTVNIAATTRLEDSSSGSNTALSLSGIAADDHLQISGIVDAAGTVTASEVKRTKPSSLTFIKGPVTQKTATTLTILGINVDTSSITQASNFVDERTGIKIPGSGTVAQAQAAFFALVTPGSSSVKAKGTIIGTAMAASEVELEQSLQ</sequence>
<accession>A5G766</accession>
<dbReference type="EMBL" id="CP000698">
    <property type="protein sequence ID" value="ABQ27634.1"/>
    <property type="molecule type" value="Genomic_DNA"/>
</dbReference>
<evidence type="ECO:0000259" key="1">
    <source>
        <dbReference type="Pfam" id="PF18914"/>
    </source>
</evidence>
<proteinExistence type="predicted"/>
<feature type="domain" description="DUF5666" evidence="1">
    <location>
        <begin position="95"/>
        <end position="154"/>
    </location>
</feature>
<keyword evidence="3" id="KW-1185">Reference proteome</keyword>
<evidence type="ECO:0000313" key="3">
    <source>
        <dbReference type="Proteomes" id="UP000006695"/>
    </source>
</evidence>
<feature type="domain" description="DUF5666" evidence="1">
    <location>
        <begin position="15"/>
        <end position="73"/>
    </location>
</feature>
<dbReference type="KEGG" id="gur:Gura_3479"/>